<keyword evidence="2 5" id="KW-0812">Transmembrane</keyword>
<evidence type="ECO:0000313" key="7">
    <source>
        <dbReference type="Proteomes" id="UP000271227"/>
    </source>
</evidence>
<evidence type="ECO:0000256" key="5">
    <source>
        <dbReference type="SAM" id="Phobius"/>
    </source>
</evidence>
<feature type="transmembrane region" description="Helical" evidence="5">
    <location>
        <begin position="193"/>
        <end position="224"/>
    </location>
</feature>
<accession>A0A3M0CGF7</accession>
<feature type="transmembrane region" description="Helical" evidence="5">
    <location>
        <begin position="41"/>
        <end position="60"/>
    </location>
</feature>
<dbReference type="Pfam" id="PF04140">
    <property type="entry name" value="ICMT"/>
    <property type="match status" value="1"/>
</dbReference>
<protein>
    <submittedName>
        <fullName evidence="6">Protein-S-isoprenylcysteine O-methyltransferase Ste14</fullName>
    </submittedName>
</protein>
<dbReference type="InParanoid" id="A0A3M0CGF7"/>
<keyword evidence="6" id="KW-0489">Methyltransferase</keyword>
<evidence type="ECO:0000256" key="3">
    <source>
        <dbReference type="ARBA" id="ARBA00022989"/>
    </source>
</evidence>
<evidence type="ECO:0000256" key="4">
    <source>
        <dbReference type="ARBA" id="ARBA00023136"/>
    </source>
</evidence>
<comment type="caution">
    <text evidence="6">The sequence shown here is derived from an EMBL/GenBank/DDBJ whole genome shotgun (WGS) entry which is preliminary data.</text>
</comment>
<reference evidence="6 7" key="1">
    <citation type="submission" date="2018-10" db="EMBL/GenBank/DDBJ databases">
        <title>Genomic Encyclopedia of Archaeal and Bacterial Type Strains, Phase II (KMG-II): from individual species to whole genera.</title>
        <authorList>
            <person name="Goeker M."/>
        </authorList>
    </citation>
    <scope>NUCLEOTIDE SEQUENCE [LARGE SCALE GENOMIC DNA]</scope>
    <source>
        <strain evidence="6 7">DSM 25217</strain>
    </source>
</reference>
<organism evidence="6 7">
    <name type="scientific">Eilatimonas milleporae</name>
    <dbReference type="NCBI Taxonomy" id="911205"/>
    <lineage>
        <taxon>Bacteria</taxon>
        <taxon>Pseudomonadati</taxon>
        <taxon>Pseudomonadota</taxon>
        <taxon>Alphaproteobacteria</taxon>
        <taxon>Kordiimonadales</taxon>
        <taxon>Kordiimonadaceae</taxon>
        <taxon>Eilatimonas</taxon>
    </lineage>
</organism>
<gene>
    <name evidence="6" type="ORF">BXY39_1055</name>
</gene>
<proteinExistence type="predicted"/>
<feature type="transmembrane region" description="Helical" evidence="5">
    <location>
        <begin position="66"/>
        <end position="85"/>
    </location>
</feature>
<dbReference type="Gene3D" id="1.20.120.1630">
    <property type="match status" value="1"/>
</dbReference>
<dbReference type="GO" id="GO:0004671">
    <property type="term" value="F:protein C-terminal S-isoprenylcysteine carboxyl O-methyltransferase activity"/>
    <property type="evidence" value="ECO:0007669"/>
    <property type="project" value="InterPro"/>
</dbReference>
<dbReference type="NCBIfam" id="NF040696">
    <property type="entry name" value="isopcys_mtase"/>
    <property type="match status" value="1"/>
</dbReference>
<feature type="transmembrane region" description="Helical" evidence="5">
    <location>
        <begin position="6"/>
        <end position="29"/>
    </location>
</feature>
<feature type="transmembrane region" description="Helical" evidence="5">
    <location>
        <begin position="106"/>
        <end position="132"/>
    </location>
</feature>
<evidence type="ECO:0000256" key="2">
    <source>
        <dbReference type="ARBA" id="ARBA00022692"/>
    </source>
</evidence>
<dbReference type="GO" id="GO:0032259">
    <property type="term" value="P:methylation"/>
    <property type="evidence" value="ECO:0007669"/>
    <property type="project" value="UniProtKB-KW"/>
</dbReference>
<dbReference type="Proteomes" id="UP000271227">
    <property type="component" value="Unassembled WGS sequence"/>
</dbReference>
<keyword evidence="3 5" id="KW-1133">Transmembrane helix</keyword>
<sequence length="254" mass="28459">MGRVSFAVNMILTLISVLITILISAATVHTGRPWGDAAMKTAIRLFATAILLGVLGVIVWRLPVNGWGSLVWVASIVLLTVLRMPHARQTKTNTITDKHAVSLERVLLALVAIGGTFVPLIHLATGFFAFANYRLPDWAVIVGAAILVPAYWLFWRSHADLGLNWSVTTELRAQHDLVTSGVYERIRHPMYAAIWLIFLVQPLFIHNWIAGLSGPLAFAVMYFVRVPYEEVMMRERFGEAYDAYCKRSGRLFPR</sequence>
<evidence type="ECO:0000256" key="1">
    <source>
        <dbReference type="ARBA" id="ARBA00004141"/>
    </source>
</evidence>
<dbReference type="PANTHER" id="PTHR12714">
    <property type="entry name" value="PROTEIN-S ISOPRENYLCYSTEINE O-METHYLTRANSFERASE"/>
    <property type="match status" value="1"/>
</dbReference>
<dbReference type="GO" id="GO:0016020">
    <property type="term" value="C:membrane"/>
    <property type="evidence" value="ECO:0007669"/>
    <property type="project" value="UniProtKB-SubCell"/>
</dbReference>
<dbReference type="InterPro" id="IPR054851">
    <property type="entry name" value="Isoprenylcys_mtase"/>
</dbReference>
<dbReference type="EMBL" id="REFR01000010">
    <property type="protein sequence ID" value="RMB08422.1"/>
    <property type="molecule type" value="Genomic_DNA"/>
</dbReference>
<dbReference type="InterPro" id="IPR007269">
    <property type="entry name" value="ICMT_MeTrfase"/>
</dbReference>
<dbReference type="AlphaFoldDB" id="A0A3M0CGF7"/>
<dbReference type="PANTHER" id="PTHR12714:SF9">
    <property type="entry name" value="PROTEIN-S-ISOPRENYLCYSTEINE O-METHYLTRANSFERASE"/>
    <property type="match status" value="1"/>
</dbReference>
<name>A0A3M0CGF7_9PROT</name>
<keyword evidence="4 5" id="KW-0472">Membrane</keyword>
<feature type="transmembrane region" description="Helical" evidence="5">
    <location>
        <begin position="138"/>
        <end position="155"/>
    </location>
</feature>
<evidence type="ECO:0000313" key="6">
    <source>
        <dbReference type="EMBL" id="RMB08422.1"/>
    </source>
</evidence>
<comment type="subcellular location">
    <subcellularLocation>
        <location evidence="1">Membrane</location>
        <topology evidence="1">Multi-pass membrane protein</topology>
    </subcellularLocation>
</comment>
<keyword evidence="6" id="KW-0808">Transferase</keyword>
<keyword evidence="7" id="KW-1185">Reference proteome</keyword>